<feature type="region of interest" description="Disordered" evidence="1">
    <location>
        <begin position="1"/>
        <end position="25"/>
    </location>
</feature>
<reference evidence="2" key="1">
    <citation type="journal article" date="2020" name="Nature">
        <title>Giant virus diversity and host interactions through global metagenomics.</title>
        <authorList>
            <person name="Schulz F."/>
            <person name="Roux S."/>
            <person name="Paez-Espino D."/>
            <person name="Jungbluth S."/>
            <person name="Walsh D.A."/>
            <person name="Denef V.J."/>
            <person name="McMahon K.D."/>
            <person name="Konstantinidis K.T."/>
            <person name="Eloe-Fadrosh E.A."/>
            <person name="Kyrpides N.C."/>
            <person name="Woyke T."/>
        </authorList>
    </citation>
    <scope>NUCLEOTIDE SEQUENCE</scope>
    <source>
        <strain evidence="2">GVMAG-M-3300023184-88</strain>
    </source>
</reference>
<evidence type="ECO:0000256" key="1">
    <source>
        <dbReference type="SAM" id="MobiDB-lite"/>
    </source>
</evidence>
<accession>A0A6C0ILX9</accession>
<evidence type="ECO:0000313" key="2">
    <source>
        <dbReference type="EMBL" id="QHT92533.1"/>
    </source>
</evidence>
<proteinExistence type="predicted"/>
<organism evidence="2">
    <name type="scientific">viral metagenome</name>
    <dbReference type="NCBI Taxonomy" id="1070528"/>
    <lineage>
        <taxon>unclassified sequences</taxon>
        <taxon>metagenomes</taxon>
        <taxon>organismal metagenomes</taxon>
    </lineage>
</organism>
<protein>
    <submittedName>
        <fullName evidence="2">Uncharacterized protein</fullName>
    </submittedName>
</protein>
<dbReference type="AlphaFoldDB" id="A0A6C0ILX9"/>
<name>A0A6C0ILX9_9ZZZZ</name>
<dbReference type="EMBL" id="MN740188">
    <property type="protein sequence ID" value="QHT92533.1"/>
    <property type="molecule type" value="Genomic_DNA"/>
</dbReference>
<sequence length="131" mass="14761">MSKQDATKLPPVQRQSIAEATAEAESRTLEYDPTVRAQYVRSMLQDIARWMAAGDSEETIKQRIPDFIEHYPELYKKISNRQDLAPIQSMLSLLDRMGEGNLSQHQASVIVGKKLVDRYVTPQLNGASGNK</sequence>